<comment type="caution">
    <text evidence="1">The sequence shown here is derived from an EMBL/GenBank/DDBJ whole genome shotgun (WGS) entry which is preliminary data.</text>
</comment>
<protein>
    <submittedName>
        <fullName evidence="1">Uncharacterized protein</fullName>
    </submittedName>
</protein>
<gene>
    <name evidence="1" type="ORF">R1flu_021167</name>
</gene>
<dbReference type="AlphaFoldDB" id="A0ABD1ZNK6"/>
<reference evidence="1 2" key="1">
    <citation type="submission" date="2024-09" db="EMBL/GenBank/DDBJ databases">
        <title>Chromosome-scale assembly of Riccia fluitans.</title>
        <authorList>
            <person name="Paukszto L."/>
            <person name="Sawicki J."/>
            <person name="Karawczyk K."/>
            <person name="Piernik-Szablinska J."/>
            <person name="Szczecinska M."/>
            <person name="Mazdziarz M."/>
        </authorList>
    </citation>
    <scope>NUCLEOTIDE SEQUENCE [LARGE SCALE GENOMIC DNA]</scope>
    <source>
        <strain evidence="1">Rf_01</strain>
        <tissue evidence="1">Aerial parts of the thallus</tissue>
    </source>
</reference>
<organism evidence="1 2">
    <name type="scientific">Riccia fluitans</name>
    <dbReference type="NCBI Taxonomy" id="41844"/>
    <lineage>
        <taxon>Eukaryota</taxon>
        <taxon>Viridiplantae</taxon>
        <taxon>Streptophyta</taxon>
        <taxon>Embryophyta</taxon>
        <taxon>Marchantiophyta</taxon>
        <taxon>Marchantiopsida</taxon>
        <taxon>Marchantiidae</taxon>
        <taxon>Marchantiales</taxon>
        <taxon>Ricciaceae</taxon>
        <taxon>Riccia</taxon>
    </lineage>
</organism>
<name>A0ABD1ZNK6_9MARC</name>
<keyword evidence="2" id="KW-1185">Reference proteome</keyword>
<dbReference type="EMBL" id="JBHFFA010000001">
    <property type="protein sequence ID" value="KAL2653039.1"/>
    <property type="molecule type" value="Genomic_DNA"/>
</dbReference>
<proteinExistence type="predicted"/>
<evidence type="ECO:0000313" key="2">
    <source>
        <dbReference type="Proteomes" id="UP001605036"/>
    </source>
</evidence>
<evidence type="ECO:0000313" key="1">
    <source>
        <dbReference type="EMBL" id="KAL2653039.1"/>
    </source>
</evidence>
<dbReference type="Proteomes" id="UP001605036">
    <property type="component" value="Unassembled WGS sequence"/>
</dbReference>
<accession>A0ABD1ZNK6</accession>
<sequence length="66" mass="7050">MKSSAELAASTQKPSFLRGILDGAVSDRGEGGPVFSTGPSPVFSPGVRFRNYESEWNIRGRTGYGI</sequence>